<dbReference type="AlphaFoldDB" id="A0A6I4VZ81"/>
<evidence type="ECO:0000313" key="5">
    <source>
        <dbReference type="EMBL" id="MXQ62563.1"/>
    </source>
</evidence>
<dbReference type="Proteomes" id="UP000431901">
    <property type="component" value="Unassembled WGS sequence"/>
</dbReference>
<keyword evidence="3" id="KW-0804">Transcription</keyword>
<dbReference type="GO" id="GO:0003677">
    <property type="term" value="F:DNA binding"/>
    <property type="evidence" value="ECO:0007669"/>
    <property type="project" value="UniProtKB-KW"/>
</dbReference>
<dbReference type="Gene3D" id="3.40.1410.10">
    <property type="entry name" value="Chorismate lyase-like"/>
    <property type="match status" value="1"/>
</dbReference>
<comment type="caution">
    <text evidence="5">The sequence shown here is derived from an EMBL/GenBank/DDBJ whole genome shotgun (WGS) entry which is preliminary data.</text>
</comment>
<dbReference type="InterPro" id="IPR036390">
    <property type="entry name" value="WH_DNA-bd_sf"/>
</dbReference>
<dbReference type="Pfam" id="PF07702">
    <property type="entry name" value="UTRA"/>
    <property type="match status" value="1"/>
</dbReference>
<dbReference type="EMBL" id="WUTW01000001">
    <property type="protein sequence ID" value="MXQ62563.1"/>
    <property type="molecule type" value="Genomic_DNA"/>
</dbReference>
<proteinExistence type="predicted"/>
<evidence type="ECO:0000256" key="1">
    <source>
        <dbReference type="ARBA" id="ARBA00023015"/>
    </source>
</evidence>
<evidence type="ECO:0000256" key="2">
    <source>
        <dbReference type="ARBA" id="ARBA00023125"/>
    </source>
</evidence>
<gene>
    <name evidence="5" type="ORF">GQ466_00770</name>
</gene>
<dbReference type="PANTHER" id="PTHR44846">
    <property type="entry name" value="MANNOSYL-D-GLYCERATE TRANSPORT/METABOLISM SYSTEM REPRESSOR MNGR-RELATED"/>
    <property type="match status" value="1"/>
</dbReference>
<name>A0A6I4VZ81_9ACTN</name>
<dbReference type="PANTHER" id="PTHR44846:SF17">
    <property type="entry name" value="GNTR-FAMILY TRANSCRIPTIONAL REGULATOR"/>
    <property type="match status" value="1"/>
</dbReference>
<dbReference type="Gene3D" id="1.10.10.10">
    <property type="entry name" value="Winged helix-like DNA-binding domain superfamily/Winged helix DNA-binding domain"/>
    <property type="match status" value="1"/>
</dbReference>
<evidence type="ECO:0000313" key="6">
    <source>
        <dbReference type="Proteomes" id="UP000431901"/>
    </source>
</evidence>
<dbReference type="InterPro" id="IPR011663">
    <property type="entry name" value="UTRA"/>
</dbReference>
<dbReference type="RefSeq" id="WP_161100856.1">
    <property type="nucleotide sequence ID" value="NZ_JBHLYI010000009.1"/>
</dbReference>
<dbReference type="SUPFAM" id="SSF64288">
    <property type="entry name" value="Chorismate lyase-like"/>
    <property type="match status" value="1"/>
</dbReference>
<dbReference type="InterPro" id="IPR036388">
    <property type="entry name" value="WH-like_DNA-bd_sf"/>
</dbReference>
<sequence>MSDVTDSRSRQVRIADDLRAQISSGELRPGDRLPGLPELADHYDVSLVTVRLALGRLRQEGLVTSRQGKGNFVRERPTTRRYGIERYSRSVWAGQEPKALLDAEGGKQDKTVQQDTETATVPAPDFVADRLPGVAAGDQVHVRRRITRLDGTINQAVDSYFTLETGEKSSALVAGEGKGGHIARINAVSPVLDVQEEIQARMPTGPEAARLEIPDGTPVVEVFRTYHTAEGPLDVTHFVIRADMVTFDYRFPIPD</sequence>
<dbReference type="PROSITE" id="PS50949">
    <property type="entry name" value="HTH_GNTR"/>
    <property type="match status" value="1"/>
</dbReference>
<keyword evidence="1" id="KW-0805">Transcription regulation</keyword>
<dbReference type="OrthoDB" id="4532751at2"/>
<dbReference type="InterPro" id="IPR050679">
    <property type="entry name" value="Bact_HTH_transcr_reg"/>
</dbReference>
<dbReference type="InterPro" id="IPR028978">
    <property type="entry name" value="Chorismate_lyase_/UTRA_dom_sf"/>
</dbReference>
<evidence type="ECO:0000259" key="4">
    <source>
        <dbReference type="PROSITE" id="PS50949"/>
    </source>
</evidence>
<keyword evidence="2" id="KW-0238">DNA-binding</keyword>
<dbReference type="SMART" id="SM00866">
    <property type="entry name" value="UTRA"/>
    <property type="match status" value="1"/>
</dbReference>
<keyword evidence="6" id="KW-1185">Reference proteome</keyword>
<dbReference type="SMART" id="SM00345">
    <property type="entry name" value="HTH_GNTR"/>
    <property type="match status" value="1"/>
</dbReference>
<organism evidence="5 6">
    <name type="scientific">Actinomadura rayongensis</name>
    <dbReference type="NCBI Taxonomy" id="1429076"/>
    <lineage>
        <taxon>Bacteria</taxon>
        <taxon>Bacillati</taxon>
        <taxon>Actinomycetota</taxon>
        <taxon>Actinomycetes</taxon>
        <taxon>Streptosporangiales</taxon>
        <taxon>Thermomonosporaceae</taxon>
        <taxon>Actinomadura</taxon>
    </lineage>
</organism>
<protein>
    <submittedName>
        <fullName evidence="5">GntR family transcriptional regulator</fullName>
    </submittedName>
</protein>
<dbReference type="SUPFAM" id="SSF46785">
    <property type="entry name" value="Winged helix' DNA-binding domain"/>
    <property type="match status" value="1"/>
</dbReference>
<accession>A0A6I4VZ81</accession>
<dbReference type="Pfam" id="PF00392">
    <property type="entry name" value="GntR"/>
    <property type="match status" value="1"/>
</dbReference>
<dbReference type="CDD" id="cd07377">
    <property type="entry name" value="WHTH_GntR"/>
    <property type="match status" value="1"/>
</dbReference>
<dbReference type="GO" id="GO:0003700">
    <property type="term" value="F:DNA-binding transcription factor activity"/>
    <property type="evidence" value="ECO:0007669"/>
    <property type="project" value="InterPro"/>
</dbReference>
<evidence type="ECO:0000256" key="3">
    <source>
        <dbReference type="ARBA" id="ARBA00023163"/>
    </source>
</evidence>
<feature type="domain" description="HTH gntR-type" evidence="4">
    <location>
        <begin position="8"/>
        <end position="76"/>
    </location>
</feature>
<dbReference type="GO" id="GO:0045892">
    <property type="term" value="P:negative regulation of DNA-templated transcription"/>
    <property type="evidence" value="ECO:0007669"/>
    <property type="project" value="TreeGrafter"/>
</dbReference>
<dbReference type="InterPro" id="IPR000524">
    <property type="entry name" value="Tscrpt_reg_HTH_GntR"/>
</dbReference>
<reference evidence="5 6" key="1">
    <citation type="submission" date="2019-12" db="EMBL/GenBank/DDBJ databases">
        <title>Nocardia macrotermitis sp. nov. and Nocardia aurantia sp. nov., isolated from the gut of the fungus growing-termite Macrotermes natalensis.</title>
        <authorList>
            <person name="Christine B."/>
            <person name="Rene B."/>
        </authorList>
    </citation>
    <scope>NUCLEOTIDE SEQUENCE [LARGE SCALE GENOMIC DNA]</scope>
    <source>
        <strain evidence="5 6">DSM 102126</strain>
    </source>
</reference>